<evidence type="ECO:0000313" key="2">
    <source>
        <dbReference type="EMBL" id="MCR6096096.1"/>
    </source>
</evidence>
<name>A0A9Q4B0G4_SALAG</name>
<dbReference type="AlphaFoldDB" id="A0A9Q4B0G4"/>
<comment type="caution">
    <text evidence="2">The sequence shown here is derived from an EMBL/GenBank/DDBJ whole genome shotgun (WGS) entry which is preliminary data.</text>
</comment>
<keyword evidence="3" id="KW-1185">Reference proteome</keyword>
<dbReference type="Pfam" id="PF16924">
    <property type="entry name" value="DpaA_N"/>
    <property type="match status" value="1"/>
</dbReference>
<dbReference type="InterPro" id="IPR006140">
    <property type="entry name" value="D-isomer_DH_NAD-bd"/>
</dbReference>
<feature type="domain" description="S-adenosyl-L-homocysteine hydrolase NAD binding" evidence="1">
    <location>
        <begin position="132"/>
        <end position="275"/>
    </location>
</feature>
<organism evidence="2 3">
    <name type="scientific">Salipaludibacillus agaradhaerens</name>
    <name type="common">Bacillus agaradhaerens</name>
    <dbReference type="NCBI Taxonomy" id="76935"/>
    <lineage>
        <taxon>Bacteria</taxon>
        <taxon>Bacillati</taxon>
        <taxon>Bacillota</taxon>
        <taxon>Bacilli</taxon>
        <taxon>Bacillales</taxon>
        <taxon>Bacillaceae</taxon>
    </lineage>
</organism>
<proteinExistence type="predicted"/>
<dbReference type="Pfam" id="PF02826">
    <property type="entry name" value="2-Hacid_dh_C"/>
    <property type="match status" value="1"/>
</dbReference>
<dbReference type="NCBIfam" id="NF006162">
    <property type="entry name" value="PRK08306.1"/>
    <property type="match status" value="1"/>
</dbReference>
<dbReference type="InterPro" id="IPR014215">
    <property type="entry name" value="Dipicolinic_acid_synth_A"/>
</dbReference>
<gene>
    <name evidence="2" type="primary">dpaA</name>
    <name evidence="2" type="ORF">HXA33_06005</name>
</gene>
<dbReference type="EMBL" id="JABXYM010000001">
    <property type="protein sequence ID" value="MCR6096096.1"/>
    <property type="molecule type" value="Genomic_DNA"/>
</dbReference>
<dbReference type="InterPro" id="IPR015878">
    <property type="entry name" value="Ado_hCys_hydrolase_NAD-bd"/>
</dbReference>
<dbReference type="InterPro" id="IPR031629">
    <property type="entry name" value="DpaA_N"/>
</dbReference>
<dbReference type="GO" id="GO:0051287">
    <property type="term" value="F:NAD binding"/>
    <property type="evidence" value="ECO:0007669"/>
    <property type="project" value="InterPro"/>
</dbReference>
<dbReference type="Proteomes" id="UP001057753">
    <property type="component" value="Unassembled WGS sequence"/>
</dbReference>
<accession>A0A9Q4B0G4</accession>
<dbReference type="SUPFAM" id="SSF51735">
    <property type="entry name" value="NAD(P)-binding Rossmann-fold domains"/>
    <property type="match status" value="1"/>
</dbReference>
<dbReference type="RefSeq" id="WP_257820791.1">
    <property type="nucleotide sequence ID" value="NZ_JABXYM010000001.1"/>
</dbReference>
<evidence type="ECO:0000313" key="3">
    <source>
        <dbReference type="Proteomes" id="UP001057753"/>
    </source>
</evidence>
<dbReference type="SMART" id="SM00997">
    <property type="entry name" value="AdoHcyase_NAD"/>
    <property type="match status" value="1"/>
</dbReference>
<dbReference type="InterPro" id="IPR036291">
    <property type="entry name" value="NAD(P)-bd_dom_sf"/>
</dbReference>
<dbReference type="NCBIfam" id="TIGR02853">
    <property type="entry name" value="spore_dpaA"/>
    <property type="match status" value="1"/>
</dbReference>
<sequence length="300" mass="32615">MLTGMQVAIIGGDLRQIEVIRKLSTLDTSLYLIGFDQLDDGFLGVENKTFETVDTDLLDAVILPVNGVNHNGEADTVFSGHPQVLEEKWLAKTPEHLKIYTGIANKTLKNIAQQSEKSLVELMNRDDLAIYNSIPTAEGAVMLVIQHTNVTIHRSNVLVTGFGRVGQTIARTFANLGAHVSVVAKERELLARIYEMNLTPIPLNSLNDAVSEADVVINTIPAHILTSTVIAKMQNHVLILDIASKPGGTDFNFANKRGIHAILTPGLPGLVAPKTAGIQLAELLSTLLEKQWIDQKGGRH</sequence>
<dbReference type="Gene3D" id="3.40.50.720">
    <property type="entry name" value="NAD(P)-binding Rossmann-like Domain"/>
    <property type="match status" value="2"/>
</dbReference>
<evidence type="ECO:0000259" key="1">
    <source>
        <dbReference type="SMART" id="SM00997"/>
    </source>
</evidence>
<reference evidence="2" key="1">
    <citation type="submission" date="2020-06" db="EMBL/GenBank/DDBJ databases">
        <title>Insight into the genomes of haloalkaliphilic bacilli from Kenyan soda lakes.</title>
        <authorList>
            <person name="Mwirichia R."/>
            <person name="Villamizar G.C."/>
            <person name="Poehlein A."/>
            <person name="Mugweru J."/>
            <person name="Kipnyargis A."/>
            <person name="Kiplimo D."/>
            <person name="Orwa P."/>
            <person name="Daniel R."/>
        </authorList>
    </citation>
    <scope>NUCLEOTIDE SEQUENCE</scope>
    <source>
        <strain evidence="2">B1096_S55</strain>
    </source>
</reference>
<protein>
    <submittedName>
        <fullName evidence="2">Dipicolinic acid synthetase subunit A</fullName>
    </submittedName>
</protein>